<dbReference type="Pfam" id="PF00535">
    <property type="entry name" value="Glycos_transf_2"/>
    <property type="match status" value="1"/>
</dbReference>
<evidence type="ECO:0000256" key="4">
    <source>
        <dbReference type="ARBA" id="ARBA00022692"/>
    </source>
</evidence>
<dbReference type="CDD" id="cd04187">
    <property type="entry name" value="DPM1_like_bac"/>
    <property type="match status" value="1"/>
</dbReference>
<keyword evidence="3 10" id="KW-0808">Transferase</keyword>
<dbReference type="PANTHER" id="PTHR48090:SF3">
    <property type="entry name" value="UNDECAPRENYL-PHOSPHATE 4-DEOXY-4-FORMAMIDO-L-ARABINOSE TRANSFERASE"/>
    <property type="match status" value="1"/>
</dbReference>
<reference evidence="10" key="1">
    <citation type="journal article" date="2020" name="mSystems">
        <title>Genome- and Community-Level Interaction Insights into Carbon Utilization and Element Cycling Functions of Hydrothermarchaeota in Hydrothermal Sediment.</title>
        <authorList>
            <person name="Zhou Z."/>
            <person name="Liu Y."/>
            <person name="Xu W."/>
            <person name="Pan J."/>
            <person name="Luo Z.H."/>
            <person name="Li M."/>
        </authorList>
    </citation>
    <scope>NUCLEOTIDE SEQUENCE [LARGE SCALE GENOMIC DNA]</scope>
    <source>
        <strain evidence="10">SpSt-573</strain>
    </source>
</reference>
<dbReference type="Gene3D" id="3.90.550.10">
    <property type="entry name" value="Spore Coat Polysaccharide Biosynthesis Protein SpsA, Chain A"/>
    <property type="match status" value="1"/>
</dbReference>
<evidence type="ECO:0000313" key="10">
    <source>
        <dbReference type="EMBL" id="HGS22229.1"/>
    </source>
</evidence>
<evidence type="ECO:0000256" key="5">
    <source>
        <dbReference type="ARBA" id="ARBA00022985"/>
    </source>
</evidence>
<organism evidence="10">
    <name type="scientific">Anaerolinea thermolimosa</name>
    <dbReference type="NCBI Taxonomy" id="229919"/>
    <lineage>
        <taxon>Bacteria</taxon>
        <taxon>Bacillati</taxon>
        <taxon>Chloroflexota</taxon>
        <taxon>Anaerolineae</taxon>
        <taxon>Anaerolineales</taxon>
        <taxon>Anaerolineaceae</taxon>
        <taxon>Anaerolinea</taxon>
    </lineage>
</organism>
<dbReference type="SUPFAM" id="SSF53448">
    <property type="entry name" value="Nucleotide-diphospho-sugar transferases"/>
    <property type="match status" value="1"/>
</dbReference>
<gene>
    <name evidence="10" type="ORF">ENT37_10205</name>
</gene>
<evidence type="ECO:0000256" key="1">
    <source>
        <dbReference type="ARBA" id="ARBA00022475"/>
    </source>
</evidence>
<keyword evidence="6 8" id="KW-1133">Transmembrane helix</keyword>
<keyword evidence="1" id="KW-1003">Cell membrane</keyword>
<protein>
    <submittedName>
        <fullName evidence="10">Glycosyltransferase</fullName>
    </submittedName>
</protein>
<dbReference type="InterPro" id="IPR029044">
    <property type="entry name" value="Nucleotide-diphossugar_trans"/>
</dbReference>
<evidence type="ECO:0000256" key="7">
    <source>
        <dbReference type="ARBA" id="ARBA00023136"/>
    </source>
</evidence>
<evidence type="ECO:0000256" key="6">
    <source>
        <dbReference type="ARBA" id="ARBA00022989"/>
    </source>
</evidence>
<dbReference type="InterPro" id="IPR001173">
    <property type="entry name" value="Glyco_trans_2-like"/>
</dbReference>
<keyword evidence="5" id="KW-0448">Lipopolysaccharide biosynthesis</keyword>
<keyword evidence="4 8" id="KW-0812">Transmembrane</keyword>
<evidence type="ECO:0000256" key="2">
    <source>
        <dbReference type="ARBA" id="ARBA00022676"/>
    </source>
</evidence>
<dbReference type="InterPro" id="IPR050256">
    <property type="entry name" value="Glycosyltransferase_2"/>
</dbReference>
<evidence type="ECO:0000256" key="3">
    <source>
        <dbReference type="ARBA" id="ARBA00022679"/>
    </source>
</evidence>
<evidence type="ECO:0000259" key="9">
    <source>
        <dbReference type="Pfam" id="PF00535"/>
    </source>
</evidence>
<dbReference type="EMBL" id="DSYK01000500">
    <property type="protein sequence ID" value="HGS22229.1"/>
    <property type="molecule type" value="Genomic_DNA"/>
</dbReference>
<dbReference type="GO" id="GO:0009103">
    <property type="term" value="P:lipopolysaccharide biosynthetic process"/>
    <property type="evidence" value="ECO:0007669"/>
    <property type="project" value="UniProtKB-KW"/>
</dbReference>
<keyword evidence="2" id="KW-0328">Glycosyltransferase</keyword>
<dbReference type="GO" id="GO:0005886">
    <property type="term" value="C:plasma membrane"/>
    <property type="evidence" value="ECO:0007669"/>
    <property type="project" value="TreeGrafter"/>
</dbReference>
<accession>A0A7C4PMH3</accession>
<dbReference type="GO" id="GO:0099621">
    <property type="term" value="F:undecaprenyl-phosphate 4-deoxy-4-formamido-L-arabinose transferase activity"/>
    <property type="evidence" value="ECO:0007669"/>
    <property type="project" value="TreeGrafter"/>
</dbReference>
<feature type="transmembrane region" description="Helical" evidence="8">
    <location>
        <begin position="232"/>
        <end position="255"/>
    </location>
</feature>
<comment type="caution">
    <text evidence="10">The sequence shown here is derived from an EMBL/GenBank/DDBJ whole genome shotgun (WGS) entry which is preliminary data.</text>
</comment>
<name>A0A7C4PMH3_9CHLR</name>
<dbReference type="PANTHER" id="PTHR48090">
    <property type="entry name" value="UNDECAPRENYL-PHOSPHATE 4-DEOXY-4-FORMAMIDO-L-ARABINOSE TRANSFERASE-RELATED"/>
    <property type="match status" value="1"/>
</dbReference>
<evidence type="ECO:0000256" key="8">
    <source>
        <dbReference type="SAM" id="Phobius"/>
    </source>
</evidence>
<sequence length="323" mass="35723">MDLSIVVPVYNEEENIPLLYQAITAAVAPLGLEWEVILVDDGSQDGSLKALEALAEKDAEHVRIIALRRNFGQTAAIAAGIDHASGDVVVLMDADLQNDPADIPLMLEKIAEGYDVVSGWRKDRKDDFATRTLPSRLANGLISSVTGVHLHDYGCTLKAYRREVLTGFKLYGEMHRFIPVYASSVGARIIELPVRHHPRRFGKAKYGLERTAKVILDLFTVKFLSSYANKPIYLFGGTGIGLMTLAGIGLLYLFIRRVFFGVSVLGSPLFQMSTMIFILGFQSILMGLIAELLVRTYHESQGKPTYTIRKLVNLSSNGHPRDD</sequence>
<feature type="domain" description="Glycosyltransferase 2-like" evidence="9">
    <location>
        <begin position="4"/>
        <end position="165"/>
    </location>
</feature>
<keyword evidence="7 8" id="KW-0472">Membrane</keyword>
<dbReference type="AlphaFoldDB" id="A0A7C4PMH3"/>
<proteinExistence type="predicted"/>